<dbReference type="InterPro" id="IPR054722">
    <property type="entry name" value="PolX-like_BBD"/>
</dbReference>
<keyword evidence="3" id="KW-1185">Reference proteome</keyword>
<dbReference type="Proteomes" id="UP000701853">
    <property type="component" value="Chromosome 3"/>
</dbReference>
<name>A0A8J5ZAZ3_9ROSI</name>
<evidence type="ECO:0000313" key="3">
    <source>
        <dbReference type="Proteomes" id="UP000701853"/>
    </source>
</evidence>
<dbReference type="PANTHER" id="PTHR47592">
    <property type="entry name" value="PBF68 PROTEIN"/>
    <property type="match status" value="1"/>
</dbReference>
<dbReference type="EMBL" id="JAHUZN010000003">
    <property type="protein sequence ID" value="KAG8498390.1"/>
    <property type="molecule type" value="Genomic_DNA"/>
</dbReference>
<accession>A0A8J5ZAZ3</accession>
<dbReference type="PANTHER" id="PTHR47592:SF27">
    <property type="entry name" value="OS08G0421700 PROTEIN"/>
    <property type="match status" value="1"/>
</dbReference>
<evidence type="ECO:0000259" key="1">
    <source>
        <dbReference type="Pfam" id="PF22936"/>
    </source>
</evidence>
<sequence>MAATRFEIEKFDGETNVNLWQVRMMVILVQSGLKKVVTGKKPENLNCWEELDEKALSAIQLCLANTVLQQVLMEKTSSVVWKRLETLYATKSLANRLVLKQRLFTFRMNEGELPRDHISQFITLLNDLKNVEVHIDDEDQAMLLLCSLPPSYKSFRETLIYGRDKLSFEDGHLLSKDKLDNELHLDSKIDRQASVLVASKKRDKMCHYCKKLGYVKADCYKLRNKRAAESNEEDVAGANLADENGDDFLLVSTSDNSKLTSEWILDSGCSFHMCPNREWFSTYSSIEGGVVRMGNDSSSKVIGIGTVKIKMHDGTIRTLSDVRYVPDLRKNLISLSILDLKGCRINIKSSGIKVSRGALVFLKGKRIGSLYILEGSTVTGEIGRPSSVTELKSTRLERSQLGHRREKGMTISLKKGSLLDAGFEKLGHCVRENQTRVSFDLAVYKSKARSLPVSKHRFDSVNSWRALAKMALWKYESM</sequence>
<dbReference type="Pfam" id="PF14223">
    <property type="entry name" value="Retrotran_gag_2"/>
    <property type="match status" value="1"/>
</dbReference>
<dbReference type="Pfam" id="PF22936">
    <property type="entry name" value="Pol_BBD"/>
    <property type="match status" value="1"/>
</dbReference>
<proteinExistence type="predicted"/>
<reference evidence="2 3" key="1">
    <citation type="journal article" date="2021" name="bioRxiv">
        <title>The Gossypium anomalum genome as a resource for cotton improvement and evolutionary analysis of hybrid incompatibility.</title>
        <authorList>
            <person name="Grover C.E."/>
            <person name="Yuan D."/>
            <person name="Arick M.A."/>
            <person name="Miller E.R."/>
            <person name="Hu G."/>
            <person name="Peterson D.G."/>
            <person name="Wendel J.F."/>
            <person name="Udall J.A."/>
        </authorList>
    </citation>
    <scope>NUCLEOTIDE SEQUENCE [LARGE SCALE GENOMIC DNA]</scope>
    <source>
        <strain evidence="2">JFW-Udall</strain>
        <tissue evidence="2">Leaf</tissue>
    </source>
</reference>
<organism evidence="2 3">
    <name type="scientific">Gossypium anomalum</name>
    <dbReference type="NCBI Taxonomy" id="47600"/>
    <lineage>
        <taxon>Eukaryota</taxon>
        <taxon>Viridiplantae</taxon>
        <taxon>Streptophyta</taxon>
        <taxon>Embryophyta</taxon>
        <taxon>Tracheophyta</taxon>
        <taxon>Spermatophyta</taxon>
        <taxon>Magnoliopsida</taxon>
        <taxon>eudicotyledons</taxon>
        <taxon>Gunneridae</taxon>
        <taxon>Pentapetalae</taxon>
        <taxon>rosids</taxon>
        <taxon>malvids</taxon>
        <taxon>Malvales</taxon>
        <taxon>Malvaceae</taxon>
        <taxon>Malvoideae</taxon>
        <taxon>Gossypium</taxon>
    </lineage>
</organism>
<comment type="caution">
    <text evidence="2">The sequence shown here is derived from an EMBL/GenBank/DDBJ whole genome shotgun (WGS) entry which is preliminary data.</text>
</comment>
<dbReference type="OrthoDB" id="97058at2759"/>
<gene>
    <name evidence="2" type="ORF">CXB51_007089</name>
</gene>
<evidence type="ECO:0000313" key="2">
    <source>
        <dbReference type="EMBL" id="KAG8498390.1"/>
    </source>
</evidence>
<dbReference type="AlphaFoldDB" id="A0A8J5ZAZ3"/>
<feature type="domain" description="Retrovirus-related Pol polyprotein from transposon TNT 1-94-like beta-barrel" evidence="1">
    <location>
        <begin position="263"/>
        <end position="343"/>
    </location>
</feature>
<protein>
    <recommendedName>
        <fullName evidence="1">Retrovirus-related Pol polyprotein from transposon TNT 1-94-like beta-barrel domain-containing protein</fullName>
    </recommendedName>
</protein>